<sequence>MQGAVPPWKVQRSKCLPSLDGTTCQCKAELVLGRVRFLRGGWSEALRLPVHEVNILPQTLPDPERTPLRSFLFCRTWKSTITWTQMSRNRMPRLLRRFCGYRSKSSAAVAEELPRVKHVALPSSQCTDVGTQYQTCGGTC</sequence>
<name>A0A5B7F3G6_PORTR</name>
<gene>
    <name evidence="1" type="ORF">E2C01_035160</name>
</gene>
<accession>A0A5B7F3G6</accession>
<proteinExistence type="predicted"/>
<comment type="caution">
    <text evidence="1">The sequence shown here is derived from an EMBL/GenBank/DDBJ whole genome shotgun (WGS) entry which is preliminary data.</text>
</comment>
<organism evidence="1 2">
    <name type="scientific">Portunus trituberculatus</name>
    <name type="common">Swimming crab</name>
    <name type="synonym">Neptunus trituberculatus</name>
    <dbReference type="NCBI Taxonomy" id="210409"/>
    <lineage>
        <taxon>Eukaryota</taxon>
        <taxon>Metazoa</taxon>
        <taxon>Ecdysozoa</taxon>
        <taxon>Arthropoda</taxon>
        <taxon>Crustacea</taxon>
        <taxon>Multicrustacea</taxon>
        <taxon>Malacostraca</taxon>
        <taxon>Eumalacostraca</taxon>
        <taxon>Eucarida</taxon>
        <taxon>Decapoda</taxon>
        <taxon>Pleocyemata</taxon>
        <taxon>Brachyura</taxon>
        <taxon>Eubrachyura</taxon>
        <taxon>Portunoidea</taxon>
        <taxon>Portunidae</taxon>
        <taxon>Portuninae</taxon>
        <taxon>Portunus</taxon>
    </lineage>
</organism>
<reference evidence="1 2" key="1">
    <citation type="submission" date="2019-05" db="EMBL/GenBank/DDBJ databases">
        <title>Another draft genome of Portunus trituberculatus and its Hox gene families provides insights of decapod evolution.</title>
        <authorList>
            <person name="Jeong J.-H."/>
            <person name="Song I."/>
            <person name="Kim S."/>
            <person name="Choi T."/>
            <person name="Kim D."/>
            <person name="Ryu S."/>
            <person name="Kim W."/>
        </authorList>
    </citation>
    <scope>NUCLEOTIDE SEQUENCE [LARGE SCALE GENOMIC DNA]</scope>
    <source>
        <tissue evidence="1">Muscle</tissue>
    </source>
</reference>
<evidence type="ECO:0000313" key="1">
    <source>
        <dbReference type="EMBL" id="MPC41561.1"/>
    </source>
</evidence>
<evidence type="ECO:0000313" key="2">
    <source>
        <dbReference type="Proteomes" id="UP000324222"/>
    </source>
</evidence>
<dbReference type="EMBL" id="VSRR010005106">
    <property type="protein sequence ID" value="MPC41561.1"/>
    <property type="molecule type" value="Genomic_DNA"/>
</dbReference>
<dbReference type="Proteomes" id="UP000324222">
    <property type="component" value="Unassembled WGS sequence"/>
</dbReference>
<keyword evidence="2" id="KW-1185">Reference proteome</keyword>
<dbReference type="AlphaFoldDB" id="A0A5B7F3G6"/>
<protein>
    <submittedName>
        <fullName evidence="1">Uncharacterized protein</fullName>
    </submittedName>
</protein>